<protein>
    <submittedName>
        <fullName evidence="2">Metalloregulator ArsR/SmtB family transcription factor</fullName>
    </submittedName>
</protein>
<dbReference type="Pfam" id="PF12840">
    <property type="entry name" value="HTH_20"/>
    <property type="match status" value="1"/>
</dbReference>
<sequence>MNVQDLAQTFGALADPTRVAIVATLAHGDATVKELTEPFDLTQQAVSRHLKVLEEAGLVSRRVAAQARPATLEVDRLIEVLAWIDEQRRGWLDRHSRLEEHLRRLTKDER</sequence>
<feature type="domain" description="HTH arsR-type" evidence="1">
    <location>
        <begin position="1"/>
        <end position="92"/>
    </location>
</feature>
<dbReference type="InterPro" id="IPR001845">
    <property type="entry name" value="HTH_ArsR_DNA-bd_dom"/>
</dbReference>
<keyword evidence="3" id="KW-1185">Reference proteome</keyword>
<reference evidence="2 3" key="1">
    <citation type="submission" date="2023-05" db="EMBL/GenBank/DDBJ databases">
        <title>Lithophilousrod everest ZFBP1038 complete genpme.</title>
        <authorList>
            <person name="Tian M."/>
        </authorList>
    </citation>
    <scope>NUCLEOTIDE SEQUENCE [LARGE SCALE GENOMIC DNA]</scope>
    <source>
        <strain evidence="2 3">ZFBP1038</strain>
    </source>
</reference>
<proteinExistence type="predicted"/>
<dbReference type="RefSeq" id="WP_349638636.1">
    <property type="nucleotide sequence ID" value="NZ_CP090958.1"/>
</dbReference>
<dbReference type="InterPro" id="IPR011991">
    <property type="entry name" value="ArsR-like_HTH"/>
</dbReference>
<dbReference type="InterPro" id="IPR036390">
    <property type="entry name" value="WH_DNA-bd_sf"/>
</dbReference>
<dbReference type="SMART" id="SM00418">
    <property type="entry name" value="HTH_ARSR"/>
    <property type="match status" value="1"/>
</dbReference>
<dbReference type="Gene3D" id="1.10.10.10">
    <property type="entry name" value="Winged helix-like DNA-binding domain superfamily/Winged helix DNA-binding domain"/>
    <property type="match status" value="1"/>
</dbReference>
<evidence type="ECO:0000313" key="3">
    <source>
        <dbReference type="Proteomes" id="UP001209083"/>
    </source>
</evidence>
<dbReference type="PANTHER" id="PTHR38600:SF2">
    <property type="entry name" value="SLL0088 PROTEIN"/>
    <property type="match status" value="1"/>
</dbReference>
<dbReference type="CDD" id="cd00090">
    <property type="entry name" value="HTH_ARSR"/>
    <property type="match status" value="1"/>
</dbReference>
<dbReference type="PROSITE" id="PS50987">
    <property type="entry name" value="HTH_ARSR_2"/>
    <property type="match status" value="1"/>
</dbReference>
<dbReference type="PRINTS" id="PR00778">
    <property type="entry name" value="HTHARSR"/>
</dbReference>
<dbReference type="Proteomes" id="UP001209083">
    <property type="component" value="Chromosome"/>
</dbReference>
<accession>A0ABY8QS83</accession>
<organism evidence="2 3">
    <name type="scientific">Saxibacter everestensis</name>
    <dbReference type="NCBI Taxonomy" id="2909229"/>
    <lineage>
        <taxon>Bacteria</taxon>
        <taxon>Bacillati</taxon>
        <taxon>Actinomycetota</taxon>
        <taxon>Actinomycetes</taxon>
        <taxon>Micrococcales</taxon>
        <taxon>Brevibacteriaceae</taxon>
        <taxon>Saxibacter</taxon>
    </lineage>
</organism>
<evidence type="ECO:0000313" key="2">
    <source>
        <dbReference type="EMBL" id="WGW11843.1"/>
    </source>
</evidence>
<dbReference type="EMBL" id="CP090958">
    <property type="protein sequence ID" value="WGW11843.1"/>
    <property type="molecule type" value="Genomic_DNA"/>
</dbReference>
<name>A0ABY8QS83_9MICO</name>
<dbReference type="SUPFAM" id="SSF46785">
    <property type="entry name" value="Winged helix' DNA-binding domain"/>
    <property type="match status" value="1"/>
</dbReference>
<dbReference type="PANTHER" id="PTHR38600">
    <property type="entry name" value="TRANSCRIPTIONAL REGULATORY PROTEIN"/>
    <property type="match status" value="1"/>
</dbReference>
<evidence type="ECO:0000259" key="1">
    <source>
        <dbReference type="PROSITE" id="PS50987"/>
    </source>
</evidence>
<dbReference type="InterPro" id="IPR036388">
    <property type="entry name" value="WH-like_DNA-bd_sf"/>
</dbReference>
<dbReference type="NCBIfam" id="NF033788">
    <property type="entry name" value="HTH_metalloreg"/>
    <property type="match status" value="1"/>
</dbReference>
<gene>
    <name evidence="2" type="ORF">LWF01_17405</name>
</gene>